<dbReference type="GO" id="GO:0005829">
    <property type="term" value="C:cytosol"/>
    <property type="evidence" value="ECO:0007669"/>
    <property type="project" value="TreeGrafter"/>
</dbReference>
<dbReference type="GO" id="GO:0051782">
    <property type="term" value="P:negative regulation of cell division"/>
    <property type="evidence" value="ECO:0007669"/>
    <property type="project" value="TreeGrafter"/>
</dbReference>
<dbReference type="Gene3D" id="3.40.50.300">
    <property type="entry name" value="P-loop containing nucleotide triphosphate hydrolases"/>
    <property type="match status" value="1"/>
</dbReference>
<evidence type="ECO:0000313" key="4">
    <source>
        <dbReference type="Proteomes" id="UP000094570"/>
    </source>
</evidence>
<sequence length="278" mass="31147">MLSQASNLKTSQVVAVVSGKGGVGKTLIAANLAAVFAEIGRRTLLLDTDVGFTNSDIILGVYPKYSIKDFVNHKCTVEELITQTEHGLDLISLGGDVSDLLMANDFIIRDFTTHFLKLLENYDIVVMDMPPGFNESYMPFLALVDDFLVVTTTEPTSVVNTYTMVKLLSLKGISGESIHLVANMVQDVKEATKLLERFAEVSERFLNNRVSSMTLIKEHPGVERSVRERVLFVKQYRSIQPSFSIRRIVSILIKEPVVPKDREGLIEKFVRFFRGDRV</sequence>
<dbReference type="RefSeq" id="WP_069292747.1">
    <property type="nucleotide sequence ID" value="NZ_CP140110.1"/>
</dbReference>
<protein>
    <submittedName>
        <fullName evidence="3">Uncharacterized protein</fullName>
    </submittedName>
</protein>
<dbReference type="InterPro" id="IPR025501">
    <property type="entry name" value="MinD_FleN"/>
</dbReference>
<dbReference type="InterPro" id="IPR033756">
    <property type="entry name" value="YlxH/NBP35"/>
</dbReference>
<name>A0A1E3G5H6_9BACT</name>
<comment type="caution">
    <text evidence="3">The sequence shown here is derived from an EMBL/GenBank/DDBJ whole genome shotgun (WGS) entry which is preliminary data.</text>
</comment>
<evidence type="ECO:0000256" key="1">
    <source>
        <dbReference type="ARBA" id="ARBA00022741"/>
    </source>
</evidence>
<keyword evidence="2" id="KW-0067">ATP-binding</keyword>
<dbReference type="GO" id="GO:0005524">
    <property type="term" value="F:ATP binding"/>
    <property type="evidence" value="ECO:0007669"/>
    <property type="project" value="UniProtKB-KW"/>
</dbReference>
<dbReference type="EMBL" id="LWAF01000003">
    <property type="protein sequence ID" value="ODN30908.1"/>
    <property type="molecule type" value="Genomic_DNA"/>
</dbReference>
<gene>
    <name evidence="3" type="ORF">A4H02_03340</name>
</gene>
<dbReference type="Proteomes" id="UP000094570">
    <property type="component" value="Unassembled WGS sequence"/>
</dbReference>
<keyword evidence="1" id="KW-0547">Nucleotide-binding</keyword>
<dbReference type="STRING" id="1008305.A4H02_03340"/>
<accession>A0A1E3G5H6</accession>
<dbReference type="PANTHER" id="PTHR43384">
    <property type="entry name" value="SEPTUM SITE-DETERMINING PROTEIN MIND HOMOLOG, CHLOROPLASTIC-RELATED"/>
    <property type="match status" value="1"/>
</dbReference>
<dbReference type="GO" id="GO:0009898">
    <property type="term" value="C:cytoplasmic side of plasma membrane"/>
    <property type="evidence" value="ECO:0007669"/>
    <property type="project" value="TreeGrafter"/>
</dbReference>
<dbReference type="GO" id="GO:0016887">
    <property type="term" value="F:ATP hydrolysis activity"/>
    <property type="evidence" value="ECO:0007669"/>
    <property type="project" value="TreeGrafter"/>
</dbReference>
<dbReference type="OrthoDB" id="9816297at2"/>
<evidence type="ECO:0000256" key="2">
    <source>
        <dbReference type="ARBA" id="ARBA00022840"/>
    </source>
</evidence>
<organism evidence="3 4">
    <name type="scientific">Fervidobacterium thailandense</name>
    <dbReference type="NCBI Taxonomy" id="1008305"/>
    <lineage>
        <taxon>Bacteria</taxon>
        <taxon>Thermotogati</taxon>
        <taxon>Thermotogota</taxon>
        <taxon>Thermotogae</taxon>
        <taxon>Thermotogales</taxon>
        <taxon>Fervidobacteriaceae</taxon>
        <taxon>Fervidobacterium</taxon>
    </lineage>
</organism>
<dbReference type="InterPro" id="IPR027417">
    <property type="entry name" value="P-loop_NTPase"/>
</dbReference>
<dbReference type="Pfam" id="PF10609">
    <property type="entry name" value="ParA"/>
    <property type="match status" value="1"/>
</dbReference>
<dbReference type="PIRSF" id="PIRSF003092">
    <property type="entry name" value="MinD"/>
    <property type="match status" value="1"/>
</dbReference>
<evidence type="ECO:0000313" key="3">
    <source>
        <dbReference type="EMBL" id="ODN30908.1"/>
    </source>
</evidence>
<dbReference type="InterPro" id="IPR050625">
    <property type="entry name" value="ParA/MinD_ATPase"/>
</dbReference>
<dbReference type="PANTHER" id="PTHR43384:SF4">
    <property type="entry name" value="CELLULOSE BIOSYNTHESIS PROTEIN BCSQ-RELATED"/>
    <property type="match status" value="1"/>
</dbReference>
<dbReference type="AlphaFoldDB" id="A0A1E3G5H6"/>
<dbReference type="SUPFAM" id="SSF52540">
    <property type="entry name" value="P-loop containing nucleoside triphosphate hydrolases"/>
    <property type="match status" value="1"/>
</dbReference>
<reference evidence="4" key="1">
    <citation type="submission" date="2016-04" db="EMBL/GenBank/DDBJ databases">
        <title>The genome sequence project of a novel Fervidobacterium isolate from a hot spring in Thailand.</title>
        <authorList>
            <person name="Gonzalez J.M."/>
            <person name="Cuecas A."/>
            <person name="Kanoksilapatham W."/>
        </authorList>
    </citation>
    <scope>NUCLEOTIDE SEQUENCE [LARGE SCALE GENOMIC DNA]</scope>
    <source>
        <strain evidence="4">FC2004</strain>
    </source>
</reference>
<keyword evidence="4" id="KW-1185">Reference proteome</keyword>
<proteinExistence type="predicted"/>